<keyword evidence="8 14" id="KW-0808">Transferase</keyword>
<dbReference type="NCBIfam" id="NF003958">
    <property type="entry name" value="PRK05454.2-1"/>
    <property type="match status" value="1"/>
</dbReference>
<evidence type="ECO:0000256" key="2">
    <source>
        <dbReference type="ARBA" id="ARBA00005001"/>
    </source>
</evidence>
<name>A0A8G2BMA4_9PROT</name>
<comment type="similarity">
    <text evidence="3">Belongs to the glycosyltransferase 2 family. OpgH subfamily.</text>
</comment>
<feature type="transmembrane region" description="Helical" evidence="12">
    <location>
        <begin position="569"/>
        <end position="591"/>
    </location>
</feature>
<dbReference type="Proteomes" id="UP000198615">
    <property type="component" value="Unassembled WGS sequence"/>
</dbReference>
<feature type="transmembrane region" description="Helical" evidence="12">
    <location>
        <begin position="513"/>
        <end position="533"/>
    </location>
</feature>
<dbReference type="InterPro" id="IPR029044">
    <property type="entry name" value="Nucleotide-diphossugar_trans"/>
</dbReference>
<keyword evidence="11 12" id="KW-0472">Membrane</keyword>
<dbReference type="InterPro" id="IPR050321">
    <property type="entry name" value="Glycosyltr_2/OpgH_subfam"/>
</dbReference>
<organism evidence="14 15">
    <name type="scientific">Thalassobaculum litoreum DSM 18839</name>
    <dbReference type="NCBI Taxonomy" id="1123362"/>
    <lineage>
        <taxon>Bacteria</taxon>
        <taxon>Pseudomonadati</taxon>
        <taxon>Pseudomonadota</taxon>
        <taxon>Alphaproteobacteria</taxon>
        <taxon>Rhodospirillales</taxon>
        <taxon>Thalassobaculaceae</taxon>
        <taxon>Thalassobaculum</taxon>
    </lineage>
</organism>
<comment type="pathway">
    <text evidence="2">Glycan metabolism; osmoregulated periplasmic glucan (OPG) biosynthesis.</text>
</comment>
<evidence type="ECO:0000256" key="9">
    <source>
        <dbReference type="ARBA" id="ARBA00022692"/>
    </source>
</evidence>
<dbReference type="AlphaFoldDB" id="A0A8G2BMA4"/>
<evidence type="ECO:0000256" key="11">
    <source>
        <dbReference type="ARBA" id="ARBA00023136"/>
    </source>
</evidence>
<protein>
    <recommendedName>
        <fullName evidence="4">Glucans biosynthesis glucosyltransferase H</fullName>
    </recommendedName>
</protein>
<dbReference type="GO" id="GO:0016758">
    <property type="term" value="F:hexosyltransferase activity"/>
    <property type="evidence" value="ECO:0007669"/>
    <property type="project" value="TreeGrafter"/>
</dbReference>
<keyword evidence="10 12" id="KW-1133">Transmembrane helix</keyword>
<comment type="caution">
    <text evidence="14">The sequence shown here is derived from an EMBL/GenBank/DDBJ whole genome shotgun (WGS) entry which is preliminary data.</text>
</comment>
<feature type="domain" description="Glycosyltransferase 2-like" evidence="13">
    <location>
        <begin position="250"/>
        <end position="452"/>
    </location>
</feature>
<dbReference type="EMBL" id="FNBW01000020">
    <property type="protein sequence ID" value="SDG52020.1"/>
    <property type="molecule type" value="Genomic_DNA"/>
</dbReference>
<feature type="transmembrane region" description="Helical" evidence="12">
    <location>
        <begin position="475"/>
        <end position="498"/>
    </location>
</feature>
<proteinExistence type="inferred from homology"/>
<dbReference type="SUPFAM" id="SSF53448">
    <property type="entry name" value="Nucleotide-diphospho-sugar transferases"/>
    <property type="match status" value="1"/>
</dbReference>
<dbReference type="Gene3D" id="3.90.550.10">
    <property type="entry name" value="Spore Coat Polysaccharide Biosynthesis Protein SpsA, Chain A"/>
    <property type="match status" value="1"/>
</dbReference>
<accession>A0A8G2BMA4</accession>
<dbReference type="RefSeq" id="WP_093154272.1">
    <property type="nucleotide sequence ID" value="NZ_FNBW01000020.1"/>
</dbReference>
<dbReference type="InterPro" id="IPR001173">
    <property type="entry name" value="Glyco_trans_2-like"/>
</dbReference>
<evidence type="ECO:0000256" key="7">
    <source>
        <dbReference type="ARBA" id="ARBA00022676"/>
    </source>
</evidence>
<reference evidence="14 15" key="1">
    <citation type="submission" date="2016-10" db="EMBL/GenBank/DDBJ databases">
        <authorList>
            <person name="Varghese N."/>
            <person name="Submissions S."/>
        </authorList>
    </citation>
    <scope>NUCLEOTIDE SEQUENCE [LARGE SCALE GENOMIC DNA]</scope>
    <source>
        <strain evidence="14 15">DSM 18839</strain>
    </source>
</reference>
<evidence type="ECO:0000256" key="6">
    <source>
        <dbReference type="ARBA" id="ARBA00022519"/>
    </source>
</evidence>
<feature type="transmembrane region" description="Helical" evidence="12">
    <location>
        <begin position="433"/>
        <end position="451"/>
    </location>
</feature>
<dbReference type="PANTHER" id="PTHR43867:SF5">
    <property type="entry name" value="GLUCANS BIOSYNTHESIS GLUCOSYLTRANSFERASE H"/>
    <property type="match status" value="1"/>
</dbReference>
<evidence type="ECO:0000256" key="10">
    <source>
        <dbReference type="ARBA" id="ARBA00022989"/>
    </source>
</evidence>
<keyword evidence="15" id="KW-1185">Reference proteome</keyword>
<evidence type="ECO:0000256" key="4">
    <source>
        <dbReference type="ARBA" id="ARBA00020585"/>
    </source>
</evidence>
<dbReference type="NCBIfam" id="NF003956">
    <property type="entry name" value="PRK05454.1-3"/>
    <property type="match status" value="1"/>
</dbReference>
<comment type="subcellular location">
    <subcellularLocation>
        <location evidence="1">Cell inner membrane</location>
        <topology evidence="1">Multi-pass membrane protein</topology>
    </subcellularLocation>
</comment>
<keyword evidence="5" id="KW-1003">Cell membrane</keyword>
<dbReference type="OrthoDB" id="9775281at2"/>
<evidence type="ECO:0000313" key="15">
    <source>
        <dbReference type="Proteomes" id="UP000198615"/>
    </source>
</evidence>
<keyword evidence="9 12" id="KW-0812">Transmembrane</keyword>
<keyword evidence="6" id="KW-0997">Cell inner membrane</keyword>
<evidence type="ECO:0000256" key="8">
    <source>
        <dbReference type="ARBA" id="ARBA00022679"/>
    </source>
</evidence>
<evidence type="ECO:0000256" key="1">
    <source>
        <dbReference type="ARBA" id="ARBA00004429"/>
    </source>
</evidence>
<evidence type="ECO:0000256" key="3">
    <source>
        <dbReference type="ARBA" id="ARBA00009337"/>
    </source>
</evidence>
<keyword evidence="7" id="KW-0328">Glycosyltransferase</keyword>
<feature type="transmembrane region" description="Helical" evidence="12">
    <location>
        <begin position="70"/>
        <end position="88"/>
    </location>
</feature>
<evidence type="ECO:0000256" key="5">
    <source>
        <dbReference type="ARBA" id="ARBA00022475"/>
    </source>
</evidence>
<dbReference type="CDD" id="cd04191">
    <property type="entry name" value="Glucan_BSP_MdoH"/>
    <property type="match status" value="1"/>
</dbReference>
<sequence length="731" mass="79958">MDQRVEADPPAPADRLAERRADHWADHWADRPADYPSTPPGMPLDMPTQTFRRTVRAQVRTRGRPWTATFIARLVVFGGALLLTALAARQMALAVAVGEVTALQALLVAIFTVTFWWISMSTTSALAGLLRSLQPSAGSGTALPQEAPGLCALVMPVYNEDPAATTGALAAIAEDLERTGAAGGFEIFILSDTTDPAVWVVETAAVVRLRERLGSTMKVWYRHRARNIDRKSGNIHDFVIRWGGRYETMLVLDADSLMTAASILALRERMAADPALGLVQTVPVLIGRDSLFARMQQFAGRIYGPIVARGVAAWQGDDGNFWGHNAIIRTQAFAQACGLPRLPGRKPFGGTIMSHDFVEAALLRRAGWAVQMAPEIGGSWESSPPSLLDFAMRDRRWAQGNIQHLAVIGARGLRWPSRMHLLNGVMSYLSSPLWFALILVGVGLTVQAYLLRPKYFTEAFQLFPTWPRFDSERMILLFVLTIGALLVPKIIGLLRAMIDRSVVKSFGDARRLVVGWIFEVLLSALFAPIMMLIQSRHVWSILRGTDSGWGPQRRDDGGMGLREAVRFHLGHTALGLVVVAAIAPLSIPVLAWLSPVLAGWILSIPLSWGSGSAWLGRKLAALGILVIPEEREIPALVTAARTEREAAEADLAEVSLGRLLGDPALADRHFALAGDHWLAERGHPDVEMLTAAAKVADARTRAEALGWLRPVERMRLLGDRRTFDTLLSLPA</sequence>
<dbReference type="NCBIfam" id="NF003962">
    <property type="entry name" value="PRK05454.2-5"/>
    <property type="match status" value="1"/>
</dbReference>
<dbReference type="GO" id="GO:0005886">
    <property type="term" value="C:plasma membrane"/>
    <property type="evidence" value="ECO:0007669"/>
    <property type="project" value="UniProtKB-SubCell"/>
</dbReference>
<feature type="transmembrane region" description="Helical" evidence="12">
    <location>
        <begin position="100"/>
        <end position="118"/>
    </location>
</feature>
<evidence type="ECO:0000256" key="12">
    <source>
        <dbReference type="SAM" id="Phobius"/>
    </source>
</evidence>
<evidence type="ECO:0000313" key="14">
    <source>
        <dbReference type="EMBL" id="SDG52020.1"/>
    </source>
</evidence>
<evidence type="ECO:0000259" key="13">
    <source>
        <dbReference type="Pfam" id="PF13632"/>
    </source>
</evidence>
<gene>
    <name evidence="14" type="ORF">SAMN05660686_04693</name>
</gene>
<dbReference type="Pfam" id="PF13632">
    <property type="entry name" value="Glyco_trans_2_3"/>
    <property type="match status" value="1"/>
</dbReference>
<dbReference type="PANTHER" id="PTHR43867">
    <property type="entry name" value="CELLULOSE SYNTHASE CATALYTIC SUBUNIT A [UDP-FORMING]"/>
    <property type="match status" value="1"/>
</dbReference>